<accession>A0A0F9HCW0</accession>
<proteinExistence type="predicted"/>
<dbReference type="AlphaFoldDB" id="A0A0F9HCW0"/>
<dbReference type="InterPro" id="IPR055245">
    <property type="entry name" value="HTH_proteobacteria"/>
</dbReference>
<sequence>MNERQSQRELIRKHLNKYGSITPMQALKLYGCFRLASRICELRLDGMWIKSKMVKLNGKWFAKYSRRR</sequence>
<dbReference type="Pfam" id="PF14090">
    <property type="entry name" value="HTH_39"/>
    <property type="match status" value="1"/>
</dbReference>
<name>A0A0F9HCW0_9ZZZZ</name>
<gene>
    <name evidence="2" type="ORF">LCGC14_1720210</name>
</gene>
<organism evidence="2">
    <name type="scientific">marine sediment metagenome</name>
    <dbReference type="NCBI Taxonomy" id="412755"/>
    <lineage>
        <taxon>unclassified sequences</taxon>
        <taxon>metagenomes</taxon>
        <taxon>ecological metagenomes</taxon>
    </lineage>
</organism>
<evidence type="ECO:0000259" key="1">
    <source>
        <dbReference type="Pfam" id="PF14090"/>
    </source>
</evidence>
<comment type="caution">
    <text evidence="2">The sequence shown here is derived from an EMBL/GenBank/DDBJ whole genome shotgun (WGS) entry which is preliminary data.</text>
</comment>
<dbReference type="EMBL" id="LAZR01015468">
    <property type="protein sequence ID" value="KKM12233.1"/>
    <property type="molecule type" value="Genomic_DNA"/>
</dbReference>
<protein>
    <recommendedName>
        <fullName evidence="1">Winged helix-turn-helix domain-containing protein</fullName>
    </recommendedName>
</protein>
<evidence type="ECO:0000313" key="2">
    <source>
        <dbReference type="EMBL" id="KKM12233.1"/>
    </source>
</evidence>
<reference evidence="2" key="1">
    <citation type="journal article" date="2015" name="Nature">
        <title>Complex archaea that bridge the gap between prokaryotes and eukaryotes.</title>
        <authorList>
            <person name="Spang A."/>
            <person name="Saw J.H."/>
            <person name="Jorgensen S.L."/>
            <person name="Zaremba-Niedzwiedzka K."/>
            <person name="Martijn J."/>
            <person name="Lind A.E."/>
            <person name="van Eijk R."/>
            <person name="Schleper C."/>
            <person name="Guy L."/>
            <person name="Ettema T.J."/>
        </authorList>
    </citation>
    <scope>NUCLEOTIDE SEQUENCE</scope>
</reference>
<feature type="domain" description="Winged helix-turn-helix" evidence="1">
    <location>
        <begin position="6"/>
        <end position="54"/>
    </location>
</feature>